<organism evidence="5 6">
    <name type="scientific">Chitinophaga parva</name>
    <dbReference type="NCBI Taxonomy" id="2169414"/>
    <lineage>
        <taxon>Bacteria</taxon>
        <taxon>Pseudomonadati</taxon>
        <taxon>Bacteroidota</taxon>
        <taxon>Chitinophagia</taxon>
        <taxon>Chitinophagales</taxon>
        <taxon>Chitinophagaceae</taxon>
        <taxon>Chitinophaga</taxon>
    </lineage>
</organism>
<keyword evidence="2" id="KW-0812">Transmembrane</keyword>
<evidence type="ECO:0000259" key="4">
    <source>
        <dbReference type="Pfam" id="PF06580"/>
    </source>
</evidence>
<feature type="domain" description="Signal transduction histidine kinase internal region" evidence="4">
    <location>
        <begin position="465"/>
        <end position="543"/>
    </location>
</feature>
<protein>
    <recommendedName>
        <fullName evidence="4">Signal transduction histidine kinase internal region domain-containing protein</fullName>
    </recommendedName>
</protein>
<dbReference type="PANTHER" id="PTHR34220">
    <property type="entry name" value="SENSOR HISTIDINE KINASE YPDA"/>
    <property type="match status" value="1"/>
</dbReference>
<dbReference type="PROSITE" id="PS50005">
    <property type="entry name" value="TPR"/>
    <property type="match status" value="4"/>
</dbReference>
<dbReference type="PANTHER" id="PTHR34220:SF7">
    <property type="entry name" value="SENSOR HISTIDINE KINASE YPDA"/>
    <property type="match status" value="1"/>
</dbReference>
<reference evidence="5 6" key="1">
    <citation type="submission" date="2018-04" db="EMBL/GenBank/DDBJ databases">
        <title>Chitinophaga fuyangensis sp. nov., isolated from soil in a chemical factory.</title>
        <authorList>
            <person name="Chen K."/>
        </authorList>
    </citation>
    <scope>NUCLEOTIDE SEQUENCE [LARGE SCALE GENOMIC DNA]</scope>
    <source>
        <strain evidence="5 6">LY-1</strain>
    </source>
</reference>
<dbReference type="Proteomes" id="UP000244450">
    <property type="component" value="Unassembled WGS sequence"/>
</dbReference>
<evidence type="ECO:0000313" key="5">
    <source>
        <dbReference type="EMBL" id="PUZ29498.1"/>
    </source>
</evidence>
<dbReference type="SUPFAM" id="SSF55874">
    <property type="entry name" value="ATPase domain of HSP90 chaperone/DNA topoisomerase II/histidine kinase"/>
    <property type="match status" value="1"/>
</dbReference>
<dbReference type="AlphaFoldDB" id="A0A2T7BP92"/>
<dbReference type="GO" id="GO:0016020">
    <property type="term" value="C:membrane"/>
    <property type="evidence" value="ECO:0007669"/>
    <property type="project" value="InterPro"/>
</dbReference>
<dbReference type="Pfam" id="PF06580">
    <property type="entry name" value="His_kinase"/>
    <property type="match status" value="1"/>
</dbReference>
<feature type="repeat" description="TPR" evidence="1">
    <location>
        <begin position="313"/>
        <end position="346"/>
    </location>
</feature>
<feature type="repeat" description="TPR" evidence="1">
    <location>
        <begin position="233"/>
        <end position="266"/>
    </location>
</feature>
<comment type="caution">
    <text evidence="5">The sequence shown here is derived from an EMBL/GenBank/DDBJ whole genome shotgun (WGS) entry which is preliminary data.</text>
</comment>
<feature type="transmembrane region" description="Helical" evidence="2">
    <location>
        <begin position="429"/>
        <end position="450"/>
    </location>
</feature>
<proteinExistence type="predicted"/>
<keyword evidence="2" id="KW-1133">Transmembrane helix</keyword>
<dbReference type="InterPro" id="IPR011990">
    <property type="entry name" value="TPR-like_helical_dom_sf"/>
</dbReference>
<sequence length="676" mass="77014">MQPRKTAPGSAMRVSIKNLTCECTIHPFMSARFLLWFGLLLTAATGASAQDDATVMRSIDSIHKMPADTNRVRALISHGREWSAYFEHKKTDNSFWQEAISLSQQLRYYRGLADVYNELGTSKRNRSQYILAADYHEKAAKYAEETRDDHLLAQSLNNAGVDYRRLDNLEKAFDYHFRALQLAEKINDLRNICVATNSIGNIELTDGKNEDAIAQFNRSLRLEEAAHNPLGIAINLGNLGYAYQALHKTDLAIDYFKRSLAANEEMKNNTGIVICYNALGAAYQDKKDYTTAMEYLQKALAVNDQVDDKIHVAESYLSIGKLLAKQGKHEEALANMQQSVNISRQWGFKSMLVDAYQALADEYKATRDFERSLEAMNHSLTYKDSLIDDKSATALAQMHTIYAVDQKDNQIKSLEHDNQVSELKRKRNVIVVFSLVIFTIALIVGGFFYIRHRNLKVNRRTLQLELRSLRAQMNPHFIFNSLSSIHRYIWSNNQEEASDYLTKFSRLMRMILDNTQHTFIPLNKELESLQLYLDLESLRCSHAFEYHINVADDINGEEVLIPPMIIQPYVENAIWHGLVHRPEKGRLDIAIKVEGRLMTCTVTDNGIGRKLAMDIKEKKGKAHNSMGMKVTMGRIELIRKMNNSKETNVKINDLEDAQGNAAGTEVVVVLPVEFIF</sequence>
<feature type="chain" id="PRO_5015694554" description="Signal transduction histidine kinase internal region domain-containing protein" evidence="3">
    <location>
        <begin position="50"/>
        <end position="676"/>
    </location>
</feature>
<dbReference type="EMBL" id="QCYK01000001">
    <property type="protein sequence ID" value="PUZ29498.1"/>
    <property type="molecule type" value="Genomic_DNA"/>
</dbReference>
<evidence type="ECO:0000256" key="1">
    <source>
        <dbReference type="PROSITE-ProRule" id="PRU00339"/>
    </source>
</evidence>
<dbReference type="InterPro" id="IPR050640">
    <property type="entry name" value="Bact_2-comp_sensor_kinase"/>
</dbReference>
<feature type="repeat" description="TPR" evidence="1">
    <location>
        <begin position="273"/>
        <end position="306"/>
    </location>
</feature>
<dbReference type="Pfam" id="PF13424">
    <property type="entry name" value="TPR_12"/>
    <property type="match status" value="3"/>
</dbReference>
<dbReference type="SMART" id="SM00028">
    <property type="entry name" value="TPR"/>
    <property type="match status" value="7"/>
</dbReference>
<dbReference type="GO" id="GO:0000155">
    <property type="term" value="F:phosphorelay sensor kinase activity"/>
    <property type="evidence" value="ECO:0007669"/>
    <property type="project" value="InterPro"/>
</dbReference>
<keyword evidence="2" id="KW-0472">Membrane</keyword>
<feature type="repeat" description="TPR" evidence="1">
    <location>
        <begin position="153"/>
        <end position="186"/>
    </location>
</feature>
<dbReference type="OrthoDB" id="607947at2"/>
<gene>
    <name evidence="5" type="ORF">DCC81_08630</name>
</gene>
<name>A0A2T7BP92_9BACT</name>
<dbReference type="SUPFAM" id="SSF48452">
    <property type="entry name" value="TPR-like"/>
    <property type="match status" value="2"/>
</dbReference>
<dbReference type="Gene3D" id="3.30.565.10">
    <property type="entry name" value="Histidine kinase-like ATPase, C-terminal domain"/>
    <property type="match status" value="1"/>
</dbReference>
<dbReference type="InterPro" id="IPR019734">
    <property type="entry name" value="TPR_rpt"/>
</dbReference>
<evidence type="ECO:0000256" key="2">
    <source>
        <dbReference type="SAM" id="Phobius"/>
    </source>
</evidence>
<evidence type="ECO:0000256" key="3">
    <source>
        <dbReference type="SAM" id="SignalP"/>
    </source>
</evidence>
<keyword evidence="6" id="KW-1185">Reference proteome</keyword>
<keyword evidence="3" id="KW-0732">Signal</keyword>
<dbReference type="InterPro" id="IPR036890">
    <property type="entry name" value="HATPase_C_sf"/>
</dbReference>
<accession>A0A2T7BP92</accession>
<evidence type="ECO:0000313" key="6">
    <source>
        <dbReference type="Proteomes" id="UP000244450"/>
    </source>
</evidence>
<dbReference type="Gene3D" id="1.25.40.10">
    <property type="entry name" value="Tetratricopeptide repeat domain"/>
    <property type="match status" value="2"/>
</dbReference>
<feature type="signal peptide" evidence="3">
    <location>
        <begin position="1"/>
        <end position="49"/>
    </location>
</feature>
<dbReference type="InterPro" id="IPR010559">
    <property type="entry name" value="Sig_transdc_His_kin_internal"/>
</dbReference>
<keyword evidence="1" id="KW-0802">TPR repeat</keyword>